<protein>
    <recommendedName>
        <fullName evidence="2">DUF5683 domain-containing protein</fullName>
    </recommendedName>
</protein>
<organism evidence="3 4">
    <name type="scientific">Pedobacter nutrimenti</name>
    <dbReference type="NCBI Taxonomy" id="1241337"/>
    <lineage>
        <taxon>Bacteria</taxon>
        <taxon>Pseudomonadati</taxon>
        <taxon>Bacteroidota</taxon>
        <taxon>Sphingobacteriia</taxon>
        <taxon>Sphingobacteriales</taxon>
        <taxon>Sphingobacteriaceae</taxon>
        <taxon>Pedobacter</taxon>
    </lineage>
</organism>
<evidence type="ECO:0000259" key="2">
    <source>
        <dbReference type="Pfam" id="PF18935"/>
    </source>
</evidence>
<proteinExistence type="predicted"/>
<dbReference type="AlphaFoldDB" id="A0A318UDI6"/>
<sequence length="210" mass="23068">MPKSLLVITALLFFASLSLKAQQPIEIKKDSAKIVRSGTDTLKPKPYVNLGKIAGRKAALRSAMVPGLGQIGNGVTVYRLIKVGAIYTGATLLALSYIDNTNNYHKYLTELQYRVNHNGVPDPNGSLIPYPTSGLITAKDTYARNRWVIIFSFGALYAANIIEAYVDARLKYFDIGQDLGFKISPTLIQKDMLYGYNGAVSPGIKLSMRF</sequence>
<dbReference type="RefSeq" id="WP_110831835.1">
    <property type="nucleotide sequence ID" value="NZ_QKLU01000004.1"/>
</dbReference>
<keyword evidence="1" id="KW-0732">Signal</keyword>
<reference evidence="3 4" key="1">
    <citation type="submission" date="2018-06" db="EMBL/GenBank/DDBJ databases">
        <title>Genomic Encyclopedia of Archaeal and Bacterial Type Strains, Phase II (KMG-II): from individual species to whole genera.</title>
        <authorList>
            <person name="Goeker M."/>
        </authorList>
    </citation>
    <scope>NUCLEOTIDE SEQUENCE [LARGE SCALE GENOMIC DNA]</scope>
    <source>
        <strain evidence="3 4">DSM 27372</strain>
    </source>
</reference>
<feature type="chain" id="PRO_5016466938" description="DUF5683 domain-containing protein" evidence="1">
    <location>
        <begin position="22"/>
        <end position="210"/>
    </location>
</feature>
<evidence type="ECO:0000313" key="3">
    <source>
        <dbReference type="EMBL" id="PYF74482.1"/>
    </source>
</evidence>
<comment type="caution">
    <text evidence="3">The sequence shown here is derived from an EMBL/GenBank/DDBJ whole genome shotgun (WGS) entry which is preliminary data.</text>
</comment>
<dbReference type="OrthoDB" id="9813910at2"/>
<name>A0A318UDI6_9SPHI</name>
<evidence type="ECO:0000256" key="1">
    <source>
        <dbReference type="SAM" id="SignalP"/>
    </source>
</evidence>
<evidence type="ECO:0000313" key="4">
    <source>
        <dbReference type="Proteomes" id="UP000248198"/>
    </source>
</evidence>
<keyword evidence="4" id="KW-1185">Reference proteome</keyword>
<feature type="domain" description="DUF5683" evidence="2">
    <location>
        <begin position="53"/>
        <end position="210"/>
    </location>
</feature>
<dbReference type="Proteomes" id="UP000248198">
    <property type="component" value="Unassembled WGS sequence"/>
</dbReference>
<dbReference type="InterPro" id="IPR043738">
    <property type="entry name" value="DUF5683"/>
</dbReference>
<dbReference type="Pfam" id="PF18935">
    <property type="entry name" value="DUF5683"/>
    <property type="match status" value="1"/>
</dbReference>
<feature type="signal peptide" evidence="1">
    <location>
        <begin position="1"/>
        <end position="21"/>
    </location>
</feature>
<accession>A0A318UDI6</accession>
<gene>
    <name evidence="3" type="ORF">B0O44_104654</name>
</gene>
<dbReference type="EMBL" id="QKLU01000004">
    <property type="protein sequence ID" value="PYF74482.1"/>
    <property type="molecule type" value="Genomic_DNA"/>
</dbReference>